<dbReference type="EMBL" id="JBHSFZ010000013">
    <property type="protein sequence ID" value="MFC4594281.1"/>
    <property type="molecule type" value="Genomic_DNA"/>
</dbReference>
<protein>
    <submittedName>
        <fullName evidence="1">Uncharacterized protein</fullName>
    </submittedName>
</protein>
<dbReference type="Proteomes" id="UP001595957">
    <property type="component" value="Unassembled WGS sequence"/>
</dbReference>
<proteinExistence type="predicted"/>
<evidence type="ECO:0000313" key="1">
    <source>
        <dbReference type="EMBL" id="MFC4594281.1"/>
    </source>
</evidence>
<dbReference type="RefSeq" id="WP_380803848.1">
    <property type="nucleotide sequence ID" value="NZ_JBHSFZ010000013.1"/>
</dbReference>
<reference evidence="2" key="1">
    <citation type="journal article" date="2019" name="Int. J. Syst. Evol. Microbiol.">
        <title>The Global Catalogue of Microorganisms (GCM) 10K type strain sequencing project: providing services to taxonomists for standard genome sequencing and annotation.</title>
        <authorList>
            <consortium name="The Broad Institute Genomics Platform"/>
            <consortium name="The Broad Institute Genome Sequencing Center for Infectious Disease"/>
            <person name="Wu L."/>
            <person name="Ma J."/>
        </authorList>
    </citation>
    <scope>NUCLEOTIDE SEQUENCE [LARGE SCALE GENOMIC DNA]</scope>
    <source>
        <strain evidence="2">NBRC 103632</strain>
    </source>
</reference>
<accession>A0ABV9EXB9</accession>
<sequence length="123" mass="13514">MMAAPAPNETALGHKMRSFLTMADMQFGEGLADLSALCADLWRMADLEQQHSDAQDWLDAFECFGGRWAVGVHGIEFFSRLEGSTDADLMMARRLETQLHAQPNLAKEVGLMILENAAEGGNN</sequence>
<gene>
    <name evidence="1" type="ORF">ACFO3E_08750</name>
</gene>
<organism evidence="1 2">
    <name type="scientific">Sphingobium tyrosinilyticum</name>
    <dbReference type="NCBI Taxonomy" id="2715436"/>
    <lineage>
        <taxon>Bacteria</taxon>
        <taxon>Pseudomonadati</taxon>
        <taxon>Pseudomonadota</taxon>
        <taxon>Alphaproteobacteria</taxon>
        <taxon>Sphingomonadales</taxon>
        <taxon>Sphingomonadaceae</taxon>
        <taxon>Sphingobium</taxon>
    </lineage>
</organism>
<evidence type="ECO:0000313" key="2">
    <source>
        <dbReference type="Proteomes" id="UP001595957"/>
    </source>
</evidence>
<name>A0ABV9EXB9_9SPHN</name>
<keyword evidence="2" id="KW-1185">Reference proteome</keyword>
<comment type="caution">
    <text evidence="1">The sequence shown here is derived from an EMBL/GenBank/DDBJ whole genome shotgun (WGS) entry which is preliminary data.</text>
</comment>